<dbReference type="SUPFAM" id="SSF51395">
    <property type="entry name" value="FMN-linked oxidoreductases"/>
    <property type="match status" value="1"/>
</dbReference>
<keyword evidence="4" id="KW-0521">NADP</keyword>
<evidence type="ECO:0000313" key="8">
    <source>
        <dbReference type="Proteomes" id="UP000249065"/>
    </source>
</evidence>
<dbReference type="Pfam" id="PF00724">
    <property type="entry name" value="Oxidored_FMN"/>
    <property type="match status" value="1"/>
</dbReference>
<dbReference type="InterPro" id="IPR044152">
    <property type="entry name" value="YqjM-like"/>
</dbReference>
<protein>
    <submittedName>
        <fullName evidence="7">NADH:flavin oxidoreductase/NADH oxidase</fullName>
    </submittedName>
</protein>
<dbReference type="GO" id="GO:0050661">
    <property type="term" value="F:NADP binding"/>
    <property type="evidence" value="ECO:0007669"/>
    <property type="project" value="InterPro"/>
</dbReference>
<feature type="domain" description="NADH:flavin oxidoreductase/NADH oxidase N-terminal" evidence="6">
    <location>
        <begin position="6"/>
        <end position="352"/>
    </location>
</feature>
<dbReference type="RefSeq" id="WP_111472402.1">
    <property type="nucleotide sequence ID" value="NZ_QLIX01000031.1"/>
</dbReference>
<keyword evidence="5" id="KW-0560">Oxidoreductase</keyword>
<dbReference type="GO" id="GO:0010181">
    <property type="term" value="F:FMN binding"/>
    <property type="evidence" value="ECO:0007669"/>
    <property type="project" value="InterPro"/>
</dbReference>
<dbReference type="OrthoDB" id="9804454at2"/>
<dbReference type="Proteomes" id="UP000249065">
    <property type="component" value="Unassembled WGS sequence"/>
</dbReference>
<comment type="caution">
    <text evidence="7">The sequence shown here is derived from an EMBL/GenBank/DDBJ whole genome shotgun (WGS) entry which is preliminary data.</text>
</comment>
<evidence type="ECO:0000256" key="3">
    <source>
        <dbReference type="ARBA" id="ARBA00022643"/>
    </source>
</evidence>
<dbReference type="PANTHER" id="PTHR43303:SF4">
    <property type="entry name" value="NADPH DEHYDROGENASE C23G7.10C-RELATED"/>
    <property type="match status" value="1"/>
</dbReference>
<evidence type="ECO:0000259" key="6">
    <source>
        <dbReference type="Pfam" id="PF00724"/>
    </source>
</evidence>
<keyword evidence="2" id="KW-0285">Flavoprotein</keyword>
<dbReference type="EMBL" id="QLIX01000031">
    <property type="protein sequence ID" value="RAI55404.1"/>
    <property type="molecule type" value="Genomic_DNA"/>
</dbReference>
<dbReference type="Gene3D" id="3.20.20.70">
    <property type="entry name" value="Aldolase class I"/>
    <property type="match status" value="1"/>
</dbReference>
<dbReference type="GO" id="GO:0003959">
    <property type="term" value="F:NADPH dehydrogenase activity"/>
    <property type="evidence" value="ECO:0007669"/>
    <property type="project" value="InterPro"/>
</dbReference>
<evidence type="ECO:0000313" key="7">
    <source>
        <dbReference type="EMBL" id="RAI55404.1"/>
    </source>
</evidence>
<evidence type="ECO:0000256" key="4">
    <source>
        <dbReference type="ARBA" id="ARBA00022857"/>
    </source>
</evidence>
<reference evidence="8" key="1">
    <citation type="submission" date="2018-06" db="EMBL/GenBank/DDBJ databases">
        <authorList>
            <person name="Khan S.A."/>
        </authorList>
    </citation>
    <scope>NUCLEOTIDE SEQUENCE [LARGE SCALE GENOMIC DNA]</scope>
    <source>
        <strain evidence="8">DB-1506</strain>
    </source>
</reference>
<keyword evidence="3" id="KW-0288">FMN</keyword>
<name>A0A327LZ49_9PROT</name>
<evidence type="ECO:0000256" key="2">
    <source>
        <dbReference type="ARBA" id="ARBA00022630"/>
    </source>
</evidence>
<dbReference type="AlphaFoldDB" id="A0A327LZ49"/>
<dbReference type="PANTHER" id="PTHR43303">
    <property type="entry name" value="NADPH DEHYDROGENASE C23G7.10C-RELATED"/>
    <property type="match status" value="1"/>
</dbReference>
<comment type="cofactor">
    <cofactor evidence="1">
        <name>FMN</name>
        <dbReference type="ChEBI" id="CHEBI:58210"/>
    </cofactor>
</comment>
<gene>
    <name evidence="7" type="ORF">DOO78_23875</name>
</gene>
<sequence>MDAPLLFTPLTIRGVTLKNRVVVAPMHQYAAERGFATDWHLMNAGRYAAGGAGLVIMESTKVERRGCGTLGDLGLWEDAHVPGLARCVRFIRAQGAVPGIQLGHSGRKARRFRPWEGGAPLTRAAVAEALGAQEWDAWDLVAPSALAAPESDPLPRALGRDEIPAVIEHWGQAARRAREAGFEVLEIHGAHGYLIHQFLSPFANRRNDEYGGSLENRMRFCLEVVERVRAEWPEDKPLFLRLSVEDDSGWGPAESVALARRAKPLGVDVIDCSSGGMSGAPVVGAGPVTYGYQVPYAERLRREAGIMSMAVGLIVHADQAEAILQEGRADLIALARELLYNPNWPMDAAQKLGVDPRFALVPPAQAYWLEKRARQVREVVPSTYR</sequence>
<proteinExistence type="predicted"/>
<organism evidence="7 8">
    <name type="scientific">Roseicella frigidaeris</name>
    <dbReference type="NCBI Taxonomy" id="2230885"/>
    <lineage>
        <taxon>Bacteria</taxon>
        <taxon>Pseudomonadati</taxon>
        <taxon>Pseudomonadota</taxon>
        <taxon>Alphaproteobacteria</taxon>
        <taxon>Acetobacterales</taxon>
        <taxon>Roseomonadaceae</taxon>
        <taxon>Roseicella</taxon>
    </lineage>
</organism>
<keyword evidence="8" id="KW-1185">Reference proteome</keyword>
<dbReference type="InterPro" id="IPR001155">
    <property type="entry name" value="OxRdtase_FMN_N"/>
</dbReference>
<evidence type="ECO:0000256" key="5">
    <source>
        <dbReference type="ARBA" id="ARBA00023002"/>
    </source>
</evidence>
<accession>A0A327LZ49</accession>
<dbReference type="CDD" id="cd02932">
    <property type="entry name" value="OYE_YqiM_FMN"/>
    <property type="match status" value="1"/>
</dbReference>
<evidence type="ECO:0000256" key="1">
    <source>
        <dbReference type="ARBA" id="ARBA00001917"/>
    </source>
</evidence>
<dbReference type="InterPro" id="IPR013785">
    <property type="entry name" value="Aldolase_TIM"/>
</dbReference>